<evidence type="ECO:0000256" key="1">
    <source>
        <dbReference type="SAM" id="MobiDB-lite"/>
    </source>
</evidence>
<feature type="compositionally biased region" description="Basic residues" evidence="1">
    <location>
        <begin position="31"/>
        <end position="41"/>
    </location>
</feature>
<feature type="region of interest" description="Disordered" evidence="1">
    <location>
        <begin position="1"/>
        <end position="66"/>
    </location>
</feature>
<evidence type="ECO:0000313" key="3">
    <source>
        <dbReference type="WBParaSite" id="TREG1_46460.1"/>
    </source>
</evidence>
<feature type="compositionally biased region" description="Polar residues" evidence="1">
    <location>
        <begin position="8"/>
        <end position="17"/>
    </location>
</feature>
<dbReference type="WBParaSite" id="TREG1_46460.1">
    <property type="protein sequence ID" value="TREG1_46460.1"/>
    <property type="gene ID" value="TREG1_46460"/>
</dbReference>
<dbReference type="AlphaFoldDB" id="A0AA85JUM2"/>
<evidence type="ECO:0000313" key="2">
    <source>
        <dbReference type="Proteomes" id="UP000050795"/>
    </source>
</evidence>
<keyword evidence="2" id="KW-1185">Reference proteome</keyword>
<reference evidence="3" key="2">
    <citation type="submission" date="2023-11" db="UniProtKB">
        <authorList>
            <consortium name="WormBaseParasite"/>
        </authorList>
    </citation>
    <scope>IDENTIFICATION</scope>
</reference>
<name>A0AA85JUM2_TRIRE</name>
<feature type="compositionally biased region" description="Basic and acidic residues" evidence="1">
    <location>
        <begin position="42"/>
        <end position="52"/>
    </location>
</feature>
<accession>A0AA85JUM2</accession>
<dbReference type="Proteomes" id="UP000050795">
    <property type="component" value="Unassembled WGS sequence"/>
</dbReference>
<proteinExistence type="predicted"/>
<reference evidence="2" key="1">
    <citation type="submission" date="2022-06" db="EMBL/GenBank/DDBJ databases">
        <authorList>
            <person name="Berger JAMES D."/>
            <person name="Berger JAMES D."/>
        </authorList>
    </citation>
    <scope>NUCLEOTIDE SEQUENCE [LARGE SCALE GENOMIC DNA]</scope>
</reference>
<protein>
    <submittedName>
        <fullName evidence="3">Uncharacterized protein</fullName>
    </submittedName>
</protein>
<organism evidence="2 3">
    <name type="scientific">Trichobilharzia regenti</name>
    <name type="common">Nasal bird schistosome</name>
    <dbReference type="NCBI Taxonomy" id="157069"/>
    <lineage>
        <taxon>Eukaryota</taxon>
        <taxon>Metazoa</taxon>
        <taxon>Spiralia</taxon>
        <taxon>Lophotrochozoa</taxon>
        <taxon>Platyhelminthes</taxon>
        <taxon>Trematoda</taxon>
        <taxon>Digenea</taxon>
        <taxon>Strigeidida</taxon>
        <taxon>Schistosomatoidea</taxon>
        <taxon>Schistosomatidae</taxon>
        <taxon>Trichobilharzia</taxon>
    </lineage>
</organism>
<sequence length="206" mass="23492">MTRGGQLANRQSKSAYVNFSRDHDSHERHSSSRKHRRRSRSRSSERDKELRIQMKPLVLASENDSNRQSEISYIEGSSFIQKGFSSSRKLATMIQPDSHSRLTGVNISSSYHTMLAEKAHEAAIFGHSSVLLPSFLGTDPAEAKERLVSSLDTVRQLIHHTLDKSDSSAWNMWLTRLTKFKERRANMLSRSNTFKTNQKKKINGFG</sequence>
<feature type="compositionally biased region" description="Basic and acidic residues" evidence="1">
    <location>
        <begin position="20"/>
        <end position="30"/>
    </location>
</feature>